<dbReference type="KEGG" id="tmar:MARIT_1108"/>
<organism evidence="1 2">
    <name type="scientific">Tenacibaculum maritimum NCIMB 2154</name>
    <dbReference type="NCBI Taxonomy" id="1349785"/>
    <lineage>
        <taxon>Bacteria</taxon>
        <taxon>Pseudomonadati</taxon>
        <taxon>Bacteroidota</taxon>
        <taxon>Flavobacteriia</taxon>
        <taxon>Flavobacteriales</taxon>
        <taxon>Flavobacteriaceae</taxon>
        <taxon>Tenacibaculum</taxon>
    </lineage>
</organism>
<keyword evidence="2" id="KW-1185">Reference proteome</keyword>
<dbReference type="GeneID" id="47722669"/>
<reference evidence="1 2" key="1">
    <citation type="submission" date="2016-11" db="EMBL/GenBank/DDBJ databases">
        <authorList>
            <person name="Jaros S."/>
            <person name="Januszkiewicz K."/>
            <person name="Wedrychowicz H."/>
        </authorList>
    </citation>
    <scope>NUCLEOTIDE SEQUENCE [LARGE SCALE GENOMIC DNA]</scope>
    <source>
        <strain evidence="1">NCIMB 2154T</strain>
    </source>
</reference>
<gene>
    <name evidence="1" type="ORF">MARIT_1108</name>
</gene>
<dbReference type="RefSeq" id="WP_100210980.1">
    <property type="nucleotide sequence ID" value="NZ_CP138495.1"/>
</dbReference>
<sequence>MKYIRRLESKHLDNVIYESKNSNSNFVIEIAKKSFYLKLNSEIEDEPKKVYEDEKVIFVELNNTVFIFSVSEGSLLFMSKMYDDFDSVNKVYNG</sequence>
<dbReference type="EMBL" id="LT634361">
    <property type="protein sequence ID" value="SFZ81442.1"/>
    <property type="molecule type" value="Genomic_DNA"/>
</dbReference>
<dbReference type="Proteomes" id="UP000231564">
    <property type="component" value="Chromosome MARIT"/>
</dbReference>
<protein>
    <submittedName>
        <fullName evidence="1">Uncharacterized protein</fullName>
    </submittedName>
</protein>
<name>A0A2H1E873_9FLAO</name>
<evidence type="ECO:0000313" key="2">
    <source>
        <dbReference type="Proteomes" id="UP000231564"/>
    </source>
</evidence>
<dbReference type="AlphaFoldDB" id="A0A2H1E873"/>
<proteinExistence type="predicted"/>
<evidence type="ECO:0000313" key="1">
    <source>
        <dbReference type="EMBL" id="SFZ81442.1"/>
    </source>
</evidence>
<accession>A0A2H1E873</accession>